<evidence type="ECO:0000313" key="5">
    <source>
        <dbReference type="EMBL" id="AOM63458.1"/>
    </source>
</evidence>
<evidence type="ECO:0000313" key="6">
    <source>
        <dbReference type="Proteomes" id="UP000232488"/>
    </source>
</evidence>
<dbReference type="GO" id="GO:0005524">
    <property type="term" value="F:ATP binding"/>
    <property type="evidence" value="ECO:0007669"/>
    <property type="project" value="UniProtKB-KW"/>
</dbReference>
<proteinExistence type="predicted"/>
<dbReference type="NCBIfam" id="TIGR01613">
    <property type="entry name" value="primase_Cterm"/>
    <property type="match status" value="1"/>
</dbReference>
<evidence type="ECO:0000256" key="2">
    <source>
        <dbReference type="ARBA" id="ARBA00022801"/>
    </source>
</evidence>
<keyword evidence="5" id="KW-0347">Helicase</keyword>
<keyword evidence="1" id="KW-0547">Nucleotide-binding</keyword>
<evidence type="ECO:0000259" key="4">
    <source>
        <dbReference type="PROSITE" id="PS51206"/>
    </source>
</evidence>
<dbReference type="PANTHER" id="PTHR35372">
    <property type="entry name" value="ATP BINDING PROTEIN-RELATED"/>
    <property type="match status" value="1"/>
</dbReference>
<dbReference type="InterPro" id="IPR014819">
    <property type="entry name" value="PriCT_2"/>
</dbReference>
<name>A0A1C9C595_HAV01</name>
<feature type="domain" description="SF3 helicase" evidence="4">
    <location>
        <begin position="535"/>
        <end position="701"/>
    </location>
</feature>
<evidence type="ECO:0000256" key="3">
    <source>
        <dbReference type="ARBA" id="ARBA00022840"/>
    </source>
</evidence>
<accession>A0A1C9C595</accession>
<dbReference type="InterPro" id="IPR051620">
    <property type="entry name" value="ORF904-like_C"/>
</dbReference>
<protein>
    <submittedName>
        <fullName evidence="5">D5-ATPase-helicase</fullName>
    </submittedName>
</protein>
<dbReference type="InterPro" id="IPR045455">
    <property type="entry name" value="NrS-1_pol-like_helicase"/>
</dbReference>
<keyword evidence="2" id="KW-0378">Hydrolase</keyword>
<dbReference type="Gene3D" id="3.40.50.300">
    <property type="entry name" value="P-loop containing nucleotide triphosphate hydrolases"/>
    <property type="match status" value="1"/>
</dbReference>
<dbReference type="KEGG" id="vg:37618508"/>
<dbReference type="Pfam" id="PF19263">
    <property type="entry name" value="DUF5906"/>
    <property type="match status" value="1"/>
</dbReference>
<dbReference type="PROSITE" id="PS51206">
    <property type="entry name" value="SF3_HELICASE_1"/>
    <property type="match status" value="1"/>
</dbReference>
<keyword evidence="6" id="KW-1185">Reference proteome</keyword>
<sequence>MEWYRSKKDVEAGGVKFMFAKDENSKGAKSFTKVETHDEFLEWANSQIPTDRCFYEMILDKNPVKLFFDIDVSPAIDDEMKDITITSVIERSIFGLREYYNVHNINAEDFAVLDSSGVYNDNDGVQKTKTSLHIILINKVYFQNYSCLKIFIKKVFANRDKDENIKGIDFGVYRPGCFRMPLSTKRGQNRFLTIITNHSMKECMVTCIDDIDNMQCLEKMIYMSKPKMKVKRSLSINSFASTGSRSEPNIGISENQLTDEELIEECIEKLPEHLATNYETWINTGIKIYLTGAKERMWHLFSMKDPTIYNKEVCHEKWRSFYSCKGSHLSFFALVRSHCPGLMDELKTRSLQNIGTYDNEIALTLSHLYGEDHIFSNGEWYYFNGLQWCLDMDRTMISHKIITDFHKRLNNEIIRVNNFIKSEECTAEMREQEDLRIEIFKKVKFKTQNGCVSRDFHVLSVAFDKPNFVDLLDTNPNLIGFDNGVYDLESGYFREGTRDDYLTRSVGYNYETKEENMVYDKELRSLLKSILPDKKVRKYMLTFLSSCMSGNIHEELIHFWTGLSNKLTGANGKSTLVSLILYTFGDYATIGHSSIITTRRENSQSSNSALMSLKGKRFVAFQEIDNENSINMPVIKGMTGNDLITGRQIYKRQETFIPEWHLVICANTLPPVSSDDGGTKRRVRNIPFESKFVDNPNDPKWKGCENMYKINYNLKDRLKHYRLPFMKILLEYYEVYRRTGIPKCEKVEMHTNQYFKNNSVIDLFISEKIEEDENSILHLTDVSKMRDNNMRNKYRSINDFIQELEERLGPLLETYHDSDNNRTYKKVWVGYRIKNMDEMF</sequence>
<dbReference type="Pfam" id="PF08707">
    <property type="entry name" value="PriCT_2"/>
    <property type="match status" value="1"/>
</dbReference>
<organismHost>
    <name type="scientific">Heterosigma akashiwo</name>
    <name type="common">Chromophytic alga</name>
    <name type="synonym">Heterosigma carterae</name>
    <dbReference type="NCBI Taxonomy" id="2829"/>
</organismHost>
<dbReference type="RefSeq" id="YP_009507524.1">
    <property type="nucleotide sequence ID" value="NC_038553.1"/>
</dbReference>
<dbReference type="EMBL" id="KX008963">
    <property type="protein sequence ID" value="AOM63458.1"/>
    <property type="molecule type" value="Genomic_DNA"/>
</dbReference>
<organism evidence="5 6">
    <name type="scientific">Heterosigma akashiwo virus 01</name>
    <name type="common">HaV01</name>
    <dbReference type="NCBI Taxonomy" id="97195"/>
    <lineage>
        <taxon>Viruses</taxon>
        <taxon>Varidnaviria</taxon>
        <taxon>Bamfordvirae</taxon>
        <taxon>Nucleocytoviricota</taxon>
        <taxon>Megaviricetes</taxon>
        <taxon>Algavirales</taxon>
        <taxon>Phycodnaviridae</taxon>
        <taxon>Raphidovirus</taxon>
        <taxon>Raphidovirus japonicum</taxon>
    </lineage>
</organism>
<dbReference type="InterPro" id="IPR027417">
    <property type="entry name" value="P-loop_NTPase"/>
</dbReference>
<evidence type="ECO:0000256" key="1">
    <source>
        <dbReference type="ARBA" id="ARBA00022741"/>
    </source>
</evidence>
<dbReference type="InterPro" id="IPR006500">
    <property type="entry name" value="Helicase_put_C_phage/plasmid"/>
</dbReference>
<dbReference type="GO" id="GO:0016817">
    <property type="term" value="F:hydrolase activity, acting on acid anhydrides"/>
    <property type="evidence" value="ECO:0007669"/>
    <property type="project" value="InterPro"/>
</dbReference>
<dbReference type="Proteomes" id="UP000232488">
    <property type="component" value="Segment"/>
</dbReference>
<dbReference type="GO" id="GO:0004386">
    <property type="term" value="F:helicase activity"/>
    <property type="evidence" value="ECO:0007669"/>
    <property type="project" value="UniProtKB-KW"/>
</dbReference>
<reference evidence="5 6" key="1">
    <citation type="submission" date="2016-03" db="EMBL/GenBank/DDBJ databases">
        <title>Genome sequences of a Phycodnavirus, Heterosigma akashiwo virus strain 53.</title>
        <authorList>
            <person name="Ueki S."/>
            <person name="Ogura Y."/>
            <person name="Hayashi T."/>
        </authorList>
    </citation>
    <scope>NUCLEOTIDE SEQUENCE [LARGE SCALE GENOMIC DNA]</scope>
    <source>
        <strain evidence="5">HaV53</strain>
    </source>
</reference>
<dbReference type="Pfam" id="PF08706">
    <property type="entry name" value="D5_N"/>
    <property type="match status" value="1"/>
</dbReference>
<dbReference type="InterPro" id="IPR014818">
    <property type="entry name" value="Phage/plasmid_primase_P4_C"/>
</dbReference>
<keyword evidence="3" id="KW-0067">ATP-binding</keyword>
<dbReference type="PANTHER" id="PTHR35372:SF2">
    <property type="entry name" value="SF3 HELICASE DOMAIN-CONTAINING PROTEIN"/>
    <property type="match status" value="1"/>
</dbReference>
<dbReference type="OrthoDB" id="987at10239"/>
<dbReference type="GeneID" id="37618508"/>
<dbReference type="InterPro" id="IPR014015">
    <property type="entry name" value="Helicase_SF3_DNA-vir"/>
</dbReference>
<gene>
    <name evidence="5" type="primary">HaV53_ORF127</name>
</gene>